<dbReference type="SUPFAM" id="SSF46955">
    <property type="entry name" value="Putative DNA-binding domain"/>
    <property type="match status" value="1"/>
</dbReference>
<dbReference type="EC" id="2.3.3.16" evidence="3"/>
<comment type="pathway">
    <text evidence="1">Carbohydrate metabolism; tricarboxylic acid cycle; isocitrate from oxaloacetate: step 1/2.</text>
</comment>
<evidence type="ECO:0000256" key="1">
    <source>
        <dbReference type="ARBA" id="ARBA00004751"/>
    </source>
</evidence>
<dbReference type="GO" id="GO:0006355">
    <property type="term" value="P:regulation of DNA-templated transcription"/>
    <property type="evidence" value="ECO:0007669"/>
    <property type="project" value="InterPro"/>
</dbReference>
<feature type="domain" description="HTH merR-type" evidence="5">
    <location>
        <begin position="10"/>
        <end position="77"/>
    </location>
</feature>
<dbReference type="RefSeq" id="WP_201683810.1">
    <property type="nucleotide sequence ID" value="NZ_JAEQNA010000003.1"/>
</dbReference>
<organism evidence="6 7">
    <name type="scientific">Ramlibacter aurantiacus</name>
    <dbReference type="NCBI Taxonomy" id="2801330"/>
    <lineage>
        <taxon>Bacteria</taxon>
        <taxon>Pseudomonadati</taxon>
        <taxon>Pseudomonadota</taxon>
        <taxon>Betaproteobacteria</taxon>
        <taxon>Burkholderiales</taxon>
        <taxon>Comamonadaceae</taxon>
        <taxon>Ramlibacter</taxon>
    </lineage>
</organism>
<name>A0A936ZFV3_9BURK</name>
<dbReference type="InterPro" id="IPR002020">
    <property type="entry name" value="Citrate_synthase"/>
</dbReference>
<dbReference type="AlphaFoldDB" id="A0A936ZFV3"/>
<keyword evidence="7" id="KW-1185">Reference proteome</keyword>
<dbReference type="SUPFAM" id="SSF48256">
    <property type="entry name" value="Citrate synthase"/>
    <property type="match status" value="1"/>
</dbReference>
<dbReference type="Gene3D" id="1.10.1660.10">
    <property type="match status" value="1"/>
</dbReference>
<dbReference type="GO" id="GO:0006099">
    <property type="term" value="P:tricarboxylic acid cycle"/>
    <property type="evidence" value="ECO:0007669"/>
    <property type="project" value="TreeGrafter"/>
</dbReference>
<dbReference type="GO" id="GO:0005975">
    <property type="term" value="P:carbohydrate metabolic process"/>
    <property type="evidence" value="ECO:0007669"/>
    <property type="project" value="TreeGrafter"/>
</dbReference>
<dbReference type="EMBL" id="JAEQNA010000003">
    <property type="protein sequence ID" value="MBL0420729.1"/>
    <property type="molecule type" value="Genomic_DNA"/>
</dbReference>
<gene>
    <name evidence="6" type="ORF">JI739_10270</name>
</gene>
<evidence type="ECO:0000259" key="5">
    <source>
        <dbReference type="PROSITE" id="PS50937"/>
    </source>
</evidence>
<dbReference type="Pfam" id="PF00285">
    <property type="entry name" value="Citrate_synt"/>
    <property type="match status" value="1"/>
</dbReference>
<dbReference type="PANTHER" id="PTHR11739">
    <property type="entry name" value="CITRATE SYNTHASE"/>
    <property type="match status" value="1"/>
</dbReference>
<dbReference type="InterPro" id="IPR016142">
    <property type="entry name" value="Citrate_synth-like_lrg_a-sub"/>
</dbReference>
<dbReference type="GO" id="GO:0003677">
    <property type="term" value="F:DNA binding"/>
    <property type="evidence" value="ECO:0007669"/>
    <property type="project" value="InterPro"/>
</dbReference>
<accession>A0A936ZFV3</accession>
<dbReference type="InterPro" id="IPR016143">
    <property type="entry name" value="Citrate_synth-like_sm_a-sub"/>
</dbReference>
<dbReference type="Pfam" id="PF12728">
    <property type="entry name" value="HTH_17"/>
    <property type="match status" value="1"/>
</dbReference>
<dbReference type="PROSITE" id="PS50937">
    <property type="entry name" value="HTH_MERR_2"/>
    <property type="match status" value="1"/>
</dbReference>
<dbReference type="InterPro" id="IPR041657">
    <property type="entry name" value="HTH_17"/>
</dbReference>
<dbReference type="InterPro" id="IPR009061">
    <property type="entry name" value="DNA-bd_dom_put_sf"/>
</dbReference>
<comment type="similarity">
    <text evidence="2">Belongs to the citrate synthase family.</text>
</comment>
<dbReference type="Gene3D" id="1.10.580.10">
    <property type="entry name" value="Citrate Synthase, domain 1"/>
    <property type="match status" value="1"/>
</dbReference>
<comment type="caution">
    <text evidence="6">The sequence shown here is derived from an EMBL/GenBank/DDBJ whole genome shotgun (WGS) entry which is preliminary data.</text>
</comment>
<evidence type="ECO:0000313" key="6">
    <source>
        <dbReference type="EMBL" id="MBL0420729.1"/>
    </source>
</evidence>
<dbReference type="GO" id="GO:0005829">
    <property type="term" value="C:cytosol"/>
    <property type="evidence" value="ECO:0007669"/>
    <property type="project" value="TreeGrafter"/>
</dbReference>
<reference evidence="6" key="1">
    <citation type="submission" date="2021-01" db="EMBL/GenBank/DDBJ databases">
        <title>Ramlibacter sp. strain AW1 16S ribosomal RNA gene Genome sequencing and assembly.</title>
        <authorList>
            <person name="Kang M."/>
        </authorList>
    </citation>
    <scope>NUCLEOTIDE SEQUENCE</scope>
    <source>
        <strain evidence="6">AW1</strain>
    </source>
</reference>
<evidence type="ECO:0000256" key="2">
    <source>
        <dbReference type="ARBA" id="ARBA00010566"/>
    </source>
</evidence>
<sequence>MGKPDPRKDYLTTAEAVELLGVKPQTLYAYVSRGLVRSIPDESSRSRRYAREDLERVRLRSRANSTPEAVAATLLDLGHPVVLTGITEITPQGPSYRGRLAVSLAREGARFEQVAELLWTGLWHDVEVLWDAPSPATAIGRALRTVDAGTARHQLVELFALVVMRLAMGRGPVQARLLSGRPLDAAREIVQVLAGCFGYLGERGSYLPPRPGRSVAESLLLALGRAPGEADRALLDATLVLLADHELSPGAFSARIAASAGCSVHSCLASAIATSSGTEVGRRYDRIEELLDRTGSTAELAAHARRLIESGQSLTGFEHPVYPQGDPRAACLLELLGKRRVSRDVTRVFALIDAAGQPFGLKPRHELAVVAACRSLRLPRGTPAALFVLARIGGWVAHVLEQRRSSTLIRPRAKFVAGGPG</sequence>
<evidence type="ECO:0000256" key="3">
    <source>
        <dbReference type="ARBA" id="ARBA00012972"/>
    </source>
</evidence>
<dbReference type="InterPro" id="IPR036969">
    <property type="entry name" value="Citrate_synthase_sf"/>
</dbReference>
<dbReference type="PRINTS" id="PR00143">
    <property type="entry name" value="CITRTSNTHASE"/>
</dbReference>
<dbReference type="GO" id="GO:0036440">
    <property type="term" value="F:citrate synthase activity"/>
    <property type="evidence" value="ECO:0007669"/>
    <property type="project" value="UniProtKB-EC"/>
</dbReference>
<dbReference type="InterPro" id="IPR000551">
    <property type="entry name" value="MerR-type_HTH_dom"/>
</dbReference>
<evidence type="ECO:0000256" key="4">
    <source>
        <dbReference type="ARBA" id="ARBA00022679"/>
    </source>
</evidence>
<dbReference type="PANTHER" id="PTHR11739:SF4">
    <property type="entry name" value="CITRATE SYNTHASE, PEROXISOMAL"/>
    <property type="match status" value="1"/>
</dbReference>
<keyword evidence="4" id="KW-0808">Transferase</keyword>
<proteinExistence type="inferred from homology"/>
<protein>
    <recommendedName>
        <fullName evidence="3">citrate synthase (unknown stereospecificity)</fullName>
        <ecNumber evidence="3">2.3.3.16</ecNumber>
    </recommendedName>
</protein>
<evidence type="ECO:0000313" key="7">
    <source>
        <dbReference type="Proteomes" id="UP000613011"/>
    </source>
</evidence>
<dbReference type="Gene3D" id="1.10.230.10">
    <property type="entry name" value="Cytochrome P450-Terp, domain 2"/>
    <property type="match status" value="1"/>
</dbReference>
<dbReference type="Proteomes" id="UP000613011">
    <property type="component" value="Unassembled WGS sequence"/>
</dbReference>